<dbReference type="InterPro" id="IPR050302">
    <property type="entry name" value="Rab_GAP_TBC_domain"/>
</dbReference>
<reference evidence="3 4" key="1">
    <citation type="submission" date="2016-07" db="EMBL/GenBank/DDBJ databases">
        <title>Pervasive Adenine N6-methylation of Active Genes in Fungi.</title>
        <authorList>
            <consortium name="DOE Joint Genome Institute"/>
            <person name="Mondo S.J."/>
            <person name="Dannebaum R.O."/>
            <person name="Kuo R.C."/>
            <person name="Labutti K."/>
            <person name="Haridas S."/>
            <person name="Kuo A."/>
            <person name="Salamov A."/>
            <person name="Ahrendt S.R."/>
            <person name="Lipzen A."/>
            <person name="Sullivan W."/>
            <person name="Andreopoulos W.B."/>
            <person name="Clum A."/>
            <person name="Lindquist E."/>
            <person name="Daum C."/>
            <person name="Ramamoorthy G.K."/>
            <person name="Gryganskyi A."/>
            <person name="Culley D."/>
            <person name="Magnuson J.K."/>
            <person name="James T.Y."/>
            <person name="O'Malley M.A."/>
            <person name="Stajich J.E."/>
            <person name="Spatafora J.W."/>
            <person name="Visel A."/>
            <person name="Grigoriev I.V."/>
        </authorList>
    </citation>
    <scope>NUCLEOTIDE SEQUENCE [LARGE SCALE GENOMIC DNA]</scope>
    <source>
        <strain evidence="3 4">CBS 931.73</strain>
    </source>
</reference>
<dbReference type="Proteomes" id="UP000193498">
    <property type="component" value="Unassembled WGS sequence"/>
</dbReference>
<protein>
    <submittedName>
        <fullName evidence="3">RabGAP/TBC</fullName>
    </submittedName>
</protein>
<dbReference type="FunFam" id="1.10.8.270:FF:000016">
    <property type="entry name" value="TBC1 domain family member 2A"/>
    <property type="match status" value="1"/>
</dbReference>
<dbReference type="PANTHER" id="PTHR47219">
    <property type="entry name" value="RAB GTPASE-ACTIVATING PROTEIN 1-LIKE"/>
    <property type="match status" value="1"/>
</dbReference>
<dbReference type="SUPFAM" id="SSF47923">
    <property type="entry name" value="Ypt/Rab-GAP domain of gyp1p"/>
    <property type="match status" value="2"/>
</dbReference>
<dbReference type="FunFam" id="1.10.472.80:FF:000008">
    <property type="entry name" value="TBC1 domain family member 10A"/>
    <property type="match status" value="1"/>
</dbReference>
<dbReference type="PANTHER" id="PTHR47219:SF9">
    <property type="entry name" value="GTPASE ACTIVATING PROTEIN AND CENTROSOME-ASSOCIATED, ISOFORM B"/>
    <property type="match status" value="1"/>
</dbReference>
<comment type="caution">
    <text evidence="3">The sequence shown here is derived from an EMBL/GenBank/DDBJ whole genome shotgun (WGS) entry which is preliminary data.</text>
</comment>
<dbReference type="InParanoid" id="A0A1Y1YJE9"/>
<dbReference type="OrthoDB" id="159449at2759"/>
<evidence type="ECO:0000259" key="2">
    <source>
        <dbReference type="PROSITE" id="PS50086"/>
    </source>
</evidence>
<feature type="compositionally biased region" description="Polar residues" evidence="1">
    <location>
        <begin position="39"/>
        <end position="54"/>
    </location>
</feature>
<dbReference type="InterPro" id="IPR000195">
    <property type="entry name" value="Rab-GAP-TBC_dom"/>
</dbReference>
<feature type="domain" description="Rab-GAP TBC" evidence="2">
    <location>
        <begin position="144"/>
        <end position="330"/>
    </location>
</feature>
<dbReference type="PROSITE" id="PS50086">
    <property type="entry name" value="TBC_RABGAP"/>
    <property type="match status" value="1"/>
</dbReference>
<dbReference type="Gene3D" id="1.10.472.80">
    <property type="entry name" value="Ypt/Rab-GAP domain of gyp1p, domain 3"/>
    <property type="match status" value="1"/>
</dbReference>
<gene>
    <name evidence="3" type="ORF">K493DRAFT_281030</name>
</gene>
<name>A0A1Y1YJE9_9FUNG</name>
<dbReference type="AlphaFoldDB" id="A0A1Y1YJE9"/>
<dbReference type="GO" id="GO:0005096">
    <property type="term" value="F:GTPase activator activity"/>
    <property type="evidence" value="ECO:0007669"/>
    <property type="project" value="TreeGrafter"/>
</dbReference>
<dbReference type="STRING" id="1314790.A0A1Y1YJE9"/>
<feature type="region of interest" description="Disordered" evidence="1">
    <location>
        <begin position="400"/>
        <end position="420"/>
    </location>
</feature>
<dbReference type="InterPro" id="IPR035969">
    <property type="entry name" value="Rab-GAP_TBC_sf"/>
</dbReference>
<feature type="region of interest" description="Disordered" evidence="1">
    <location>
        <begin position="26"/>
        <end position="68"/>
    </location>
</feature>
<organism evidence="3 4">
    <name type="scientific">Basidiobolus meristosporus CBS 931.73</name>
    <dbReference type="NCBI Taxonomy" id="1314790"/>
    <lineage>
        <taxon>Eukaryota</taxon>
        <taxon>Fungi</taxon>
        <taxon>Fungi incertae sedis</taxon>
        <taxon>Zoopagomycota</taxon>
        <taxon>Entomophthoromycotina</taxon>
        <taxon>Basidiobolomycetes</taxon>
        <taxon>Basidiobolales</taxon>
        <taxon>Basidiobolaceae</taxon>
        <taxon>Basidiobolus</taxon>
    </lineage>
</organism>
<dbReference type="Pfam" id="PF00566">
    <property type="entry name" value="RabGAP-TBC"/>
    <property type="match status" value="1"/>
</dbReference>
<keyword evidence="4" id="KW-1185">Reference proteome</keyword>
<dbReference type="Gene3D" id="1.10.8.270">
    <property type="entry name" value="putative rabgap domain of human tbc1 domain family member 14 like domains"/>
    <property type="match status" value="1"/>
</dbReference>
<evidence type="ECO:0000256" key="1">
    <source>
        <dbReference type="SAM" id="MobiDB-lite"/>
    </source>
</evidence>
<dbReference type="GO" id="GO:0031267">
    <property type="term" value="F:small GTPase binding"/>
    <property type="evidence" value="ECO:0007669"/>
    <property type="project" value="TreeGrafter"/>
</dbReference>
<evidence type="ECO:0000313" key="3">
    <source>
        <dbReference type="EMBL" id="ORX97724.1"/>
    </source>
</evidence>
<dbReference type="Gene3D" id="1.10.10.750">
    <property type="entry name" value="Ypt/Rab-GAP domain of gyp1p, domain 1"/>
    <property type="match status" value="1"/>
</dbReference>
<proteinExistence type="predicted"/>
<dbReference type="SMART" id="SM00164">
    <property type="entry name" value="TBC"/>
    <property type="match status" value="1"/>
</dbReference>
<dbReference type="EMBL" id="MCFE01000127">
    <property type="protein sequence ID" value="ORX97724.1"/>
    <property type="molecule type" value="Genomic_DNA"/>
</dbReference>
<evidence type="ECO:0000313" key="4">
    <source>
        <dbReference type="Proteomes" id="UP000193498"/>
    </source>
</evidence>
<sequence length="420" mass="47796">MLTPSDDVNMVEIQGSSERHIRETITVPPNNDEDGYSMRSGSATSLPRTISRSSALEDDSDDMDHSNAGSVNQQLTVDNYGFLCDASDSESFVTLQDTGPPHSRLGRVLGLHKDREAKWIEILSGYNVDYVKHSTRIKRLVGYGIPDSLRGQVWQYLADSHAYRQPGLYRELLSKERLEIYDVIEKDIQRCYPDHIMFYEANGNGQTNLYEVLKAYAHYNPEVGYCQGMGRLVGMMLMQNISPEDTFWLLVATIDKYLSGYYTPTLSKLRIHAAVFDRLLLIHNPKLHRKLVSNDVVPLMYMTQWFLTVYTMTLPWSTVLHVWDLLFLRGVKVLFRTGLAILDCCKDHLLNHCPSNTEILSFLLHIPHEILQPSAILEASKKINLKSSEVEKLSKKAEELGLADKGSSRDTKKLRKKGLI</sequence>
<accession>A0A1Y1YJE9</accession>